<evidence type="ECO:0000259" key="18">
    <source>
        <dbReference type="SMART" id="SM00475"/>
    </source>
</evidence>
<evidence type="ECO:0000256" key="15">
    <source>
        <dbReference type="NCBIfam" id="TIGR00593"/>
    </source>
</evidence>
<feature type="domain" description="3'-5' exonuclease" evidence="17">
    <location>
        <begin position="346"/>
        <end position="527"/>
    </location>
</feature>
<evidence type="ECO:0000259" key="17">
    <source>
        <dbReference type="SMART" id="SM00474"/>
    </source>
</evidence>
<dbReference type="InterPro" id="IPR008918">
    <property type="entry name" value="HhH2"/>
</dbReference>
<dbReference type="GO" id="GO:0003677">
    <property type="term" value="F:DNA binding"/>
    <property type="evidence" value="ECO:0007669"/>
    <property type="project" value="UniProtKB-UniRule"/>
</dbReference>
<evidence type="ECO:0000256" key="5">
    <source>
        <dbReference type="ARBA" id="ARBA00022695"/>
    </source>
</evidence>
<dbReference type="InterPro" id="IPR018320">
    <property type="entry name" value="DNA_polymerase_1"/>
</dbReference>
<keyword evidence="10 16" id="KW-0269">Exonuclease</keyword>
<dbReference type="InterPro" id="IPR020046">
    <property type="entry name" value="5-3_exonucl_a-hlix_arch_N"/>
</dbReference>
<dbReference type="SMART" id="SM00475">
    <property type="entry name" value="53EXOc"/>
    <property type="match status" value="1"/>
</dbReference>
<dbReference type="PRINTS" id="PR00868">
    <property type="entry name" value="DNAPOLI"/>
</dbReference>
<keyword evidence="6 16" id="KW-0235">DNA replication</keyword>
<dbReference type="GO" id="GO:0008409">
    <property type="term" value="F:5'-3' exonuclease activity"/>
    <property type="evidence" value="ECO:0007669"/>
    <property type="project" value="UniProtKB-UniRule"/>
</dbReference>
<dbReference type="SMART" id="SM00279">
    <property type="entry name" value="HhH2"/>
    <property type="match status" value="1"/>
</dbReference>
<dbReference type="InterPro" id="IPR019760">
    <property type="entry name" value="DNA-dir_DNA_pol_A_CS"/>
</dbReference>
<dbReference type="FunFam" id="1.10.150.20:FF:000003">
    <property type="entry name" value="DNA polymerase I"/>
    <property type="match status" value="1"/>
</dbReference>
<keyword evidence="9 16" id="KW-0378">Hydrolase</keyword>
<dbReference type="Proteomes" id="UP000438760">
    <property type="component" value="Unassembled WGS sequence"/>
</dbReference>
<dbReference type="PANTHER" id="PTHR10133:SF27">
    <property type="entry name" value="DNA POLYMERASE NU"/>
    <property type="match status" value="1"/>
</dbReference>
<keyword evidence="4 16" id="KW-0808">Transferase</keyword>
<dbReference type="InterPro" id="IPR002562">
    <property type="entry name" value="3'-5'_exonuclease_dom"/>
</dbReference>
<dbReference type="InterPro" id="IPR036279">
    <property type="entry name" value="5-3_exonuclease_C_sf"/>
</dbReference>
<dbReference type="SMART" id="SM00474">
    <property type="entry name" value="35EXOc"/>
    <property type="match status" value="1"/>
</dbReference>
<dbReference type="Gene3D" id="1.10.150.20">
    <property type="entry name" value="5' to 3' exonuclease, C-terminal subdomain"/>
    <property type="match status" value="2"/>
</dbReference>
<dbReference type="PROSITE" id="PS00447">
    <property type="entry name" value="DNA_POLYMERASE_A"/>
    <property type="match status" value="1"/>
</dbReference>
<dbReference type="Pfam" id="PF01612">
    <property type="entry name" value="DNA_pol_A_exo1"/>
    <property type="match status" value="1"/>
</dbReference>
<dbReference type="NCBIfam" id="TIGR00593">
    <property type="entry name" value="pola"/>
    <property type="match status" value="1"/>
</dbReference>
<evidence type="ECO:0000256" key="12">
    <source>
        <dbReference type="ARBA" id="ARBA00023125"/>
    </source>
</evidence>
<dbReference type="SUPFAM" id="SSF88723">
    <property type="entry name" value="PIN domain-like"/>
    <property type="match status" value="1"/>
</dbReference>
<keyword evidence="12 16" id="KW-0238">DNA-binding</keyword>
<evidence type="ECO:0000256" key="10">
    <source>
        <dbReference type="ARBA" id="ARBA00022839"/>
    </source>
</evidence>
<reference evidence="20 21" key="1">
    <citation type="submission" date="2019-11" db="EMBL/GenBank/DDBJ databases">
        <title>Genome of Strain BIT-d1.</title>
        <authorList>
            <person name="Yang Y."/>
        </authorList>
    </citation>
    <scope>NUCLEOTIDE SEQUENCE [LARGE SCALE GENOMIC DNA]</scope>
    <source>
        <strain evidence="20 21">BIT-d1</strain>
    </source>
</reference>
<dbReference type="GO" id="GO:0006261">
    <property type="term" value="P:DNA-templated DNA replication"/>
    <property type="evidence" value="ECO:0007669"/>
    <property type="project" value="UniProtKB-UniRule"/>
</dbReference>
<name>A0A6I3LQP8_9FLAO</name>
<dbReference type="InterPro" id="IPR043502">
    <property type="entry name" value="DNA/RNA_pol_sf"/>
</dbReference>
<dbReference type="EC" id="2.7.7.7" evidence="2 15"/>
<comment type="caution">
    <text evidence="20">The sequence shown here is derived from an EMBL/GenBank/DDBJ whole genome shotgun (WGS) entry which is preliminary data.</text>
</comment>
<dbReference type="InterPro" id="IPR036397">
    <property type="entry name" value="RNaseH_sf"/>
</dbReference>
<dbReference type="InterPro" id="IPR020045">
    <property type="entry name" value="DNA_polI_H3TH"/>
</dbReference>
<evidence type="ECO:0000256" key="11">
    <source>
        <dbReference type="ARBA" id="ARBA00022932"/>
    </source>
</evidence>
<comment type="function">
    <text evidence="16">In addition to polymerase activity, this DNA polymerase exhibits 3'-5' and 5'-3' exonuclease activity.</text>
</comment>
<dbReference type="Gene3D" id="1.20.1060.10">
    <property type="entry name" value="Taq DNA Polymerase, Chain T, domain 4"/>
    <property type="match status" value="1"/>
</dbReference>
<keyword evidence="8 16" id="KW-0227">DNA damage</keyword>
<dbReference type="FunFam" id="1.10.150.20:FF:000002">
    <property type="entry name" value="DNA polymerase I"/>
    <property type="match status" value="1"/>
</dbReference>
<dbReference type="Pfam" id="PF01367">
    <property type="entry name" value="5_3_exonuc"/>
    <property type="match status" value="1"/>
</dbReference>
<evidence type="ECO:0000256" key="4">
    <source>
        <dbReference type="ARBA" id="ARBA00022679"/>
    </source>
</evidence>
<dbReference type="SUPFAM" id="SSF56672">
    <property type="entry name" value="DNA/RNA polymerases"/>
    <property type="match status" value="1"/>
</dbReference>
<dbReference type="GO" id="GO:0008408">
    <property type="term" value="F:3'-5' exonuclease activity"/>
    <property type="evidence" value="ECO:0007669"/>
    <property type="project" value="UniProtKB-UniRule"/>
</dbReference>
<keyword evidence="13 16" id="KW-0234">DNA repair</keyword>
<dbReference type="CDD" id="cd09898">
    <property type="entry name" value="H3TH_53EXO"/>
    <property type="match status" value="1"/>
</dbReference>
<dbReference type="InterPro" id="IPR001098">
    <property type="entry name" value="DNA-dir_DNA_pol_A_palm_dom"/>
</dbReference>
<dbReference type="GO" id="GO:0003887">
    <property type="term" value="F:DNA-directed DNA polymerase activity"/>
    <property type="evidence" value="ECO:0007669"/>
    <property type="project" value="UniProtKB-UniRule"/>
</dbReference>
<keyword evidence="11 16" id="KW-0239">DNA-directed DNA polymerase</keyword>
<protein>
    <recommendedName>
        <fullName evidence="3 15">DNA polymerase I</fullName>
        <ecNumber evidence="2 15">2.7.7.7</ecNumber>
    </recommendedName>
</protein>
<evidence type="ECO:0000256" key="8">
    <source>
        <dbReference type="ARBA" id="ARBA00022763"/>
    </source>
</evidence>
<dbReference type="SUPFAM" id="SSF47807">
    <property type="entry name" value="5' to 3' exonuclease, C-terminal subdomain"/>
    <property type="match status" value="1"/>
</dbReference>
<feature type="domain" description="DNA-directed DNA polymerase family A palm" evidence="19">
    <location>
        <begin position="697"/>
        <end position="904"/>
    </location>
</feature>
<evidence type="ECO:0000256" key="9">
    <source>
        <dbReference type="ARBA" id="ARBA00022801"/>
    </source>
</evidence>
<evidence type="ECO:0000313" key="20">
    <source>
        <dbReference type="EMBL" id="MTG98482.1"/>
    </source>
</evidence>
<comment type="catalytic activity">
    <reaction evidence="14 16">
        <text>DNA(n) + a 2'-deoxyribonucleoside 5'-triphosphate = DNA(n+1) + diphosphate</text>
        <dbReference type="Rhea" id="RHEA:22508"/>
        <dbReference type="Rhea" id="RHEA-COMP:17339"/>
        <dbReference type="Rhea" id="RHEA-COMP:17340"/>
        <dbReference type="ChEBI" id="CHEBI:33019"/>
        <dbReference type="ChEBI" id="CHEBI:61560"/>
        <dbReference type="ChEBI" id="CHEBI:173112"/>
        <dbReference type="EC" id="2.7.7.7"/>
    </reaction>
</comment>
<evidence type="ECO:0000256" key="3">
    <source>
        <dbReference type="ARBA" id="ARBA00020311"/>
    </source>
</evidence>
<dbReference type="GO" id="GO:0006302">
    <property type="term" value="P:double-strand break repair"/>
    <property type="evidence" value="ECO:0007669"/>
    <property type="project" value="TreeGrafter"/>
</dbReference>
<dbReference type="CDD" id="cd08637">
    <property type="entry name" value="DNA_pol_A_pol_I_C"/>
    <property type="match status" value="1"/>
</dbReference>
<dbReference type="AlphaFoldDB" id="A0A6I3LQP8"/>
<dbReference type="PANTHER" id="PTHR10133">
    <property type="entry name" value="DNA POLYMERASE I"/>
    <property type="match status" value="1"/>
</dbReference>
<dbReference type="EMBL" id="WMJX01000020">
    <property type="protein sequence ID" value="MTG98482.1"/>
    <property type="molecule type" value="Genomic_DNA"/>
</dbReference>
<comment type="similarity">
    <text evidence="1 16">Belongs to the DNA polymerase type-A family.</text>
</comment>
<organism evidence="20 21">
    <name type="scientific">Myroides albus</name>
    <dbReference type="NCBI Taxonomy" id="2562892"/>
    <lineage>
        <taxon>Bacteria</taxon>
        <taxon>Pseudomonadati</taxon>
        <taxon>Bacteroidota</taxon>
        <taxon>Flavobacteriia</taxon>
        <taxon>Flavobacteriales</taxon>
        <taxon>Flavobacteriaceae</taxon>
        <taxon>Myroides</taxon>
    </lineage>
</organism>
<dbReference type="CDD" id="cd06139">
    <property type="entry name" value="DNA_polA_I_Ecoli_like_exo"/>
    <property type="match status" value="1"/>
</dbReference>
<evidence type="ECO:0000256" key="16">
    <source>
        <dbReference type="RuleBase" id="RU004460"/>
    </source>
</evidence>
<dbReference type="SMART" id="SM00482">
    <property type="entry name" value="POLAc"/>
    <property type="match status" value="1"/>
</dbReference>
<dbReference type="Gene3D" id="3.40.50.1010">
    <property type="entry name" value="5'-nuclease"/>
    <property type="match status" value="1"/>
</dbReference>
<dbReference type="Gene3D" id="3.30.70.370">
    <property type="match status" value="1"/>
</dbReference>
<evidence type="ECO:0000256" key="14">
    <source>
        <dbReference type="ARBA" id="ARBA00049244"/>
    </source>
</evidence>
<dbReference type="SUPFAM" id="SSF53098">
    <property type="entry name" value="Ribonuclease H-like"/>
    <property type="match status" value="1"/>
</dbReference>
<dbReference type="InterPro" id="IPR002298">
    <property type="entry name" value="DNA_polymerase_A"/>
</dbReference>
<evidence type="ECO:0000313" key="21">
    <source>
        <dbReference type="Proteomes" id="UP000438760"/>
    </source>
</evidence>
<gene>
    <name evidence="16 20" type="primary">polA</name>
    <name evidence="20" type="ORF">GJV76_10155</name>
</gene>
<evidence type="ECO:0000256" key="1">
    <source>
        <dbReference type="ARBA" id="ARBA00007705"/>
    </source>
</evidence>
<dbReference type="InterPro" id="IPR029060">
    <property type="entry name" value="PIN-like_dom_sf"/>
</dbReference>
<dbReference type="RefSeq" id="WP_155092507.1">
    <property type="nucleotide sequence ID" value="NZ_WMJX01000020.1"/>
</dbReference>
<evidence type="ECO:0000256" key="2">
    <source>
        <dbReference type="ARBA" id="ARBA00012417"/>
    </source>
</evidence>
<dbReference type="FunFam" id="1.20.1060.10:FF:000001">
    <property type="entry name" value="DNA polymerase I"/>
    <property type="match status" value="1"/>
</dbReference>
<evidence type="ECO:0000256" key="13">
    <source>
        <dbReference type="ARBA" id="ARBA00023204"/>
    </source>
</evidence>
<dbReference type="CDD" id="cd09859">
    <property type="entry name" value="PIN_53EXO"/>
    <property type="match status" value="1"/>
</dbReference>
<proteinExistence type="inferred from homology"/>
<accession>A0A6I3LQP8</accession>
<keyword evidence="7" id="KW-0540">Nuclease</keyword>
<dbReference type="InterPro" id="IPR002421">
    <property type="entry name" value="5-3_exonuclease"/>
</dbReference>
<dbReference type="NCBIfam" id="NF004397">
    <property type="entry name" value="PRK05755.1"/>
    <property type="match status" value="1"/>
</dbReference>
<dbReference type="OrthoDB" id="9806424at2"/>
<dbReference type="Gene3D" id="3.30.420.10">
    <property type="entry name" value="Ribonuclease H-like superfamily/Ribonuclease H"/>
    <property type="match status" value="1"/>
</dbReference>
<sequence>MDNKKRLFLLDAYALIFRGYYAFIKNPRINSKGLDTSAILGFMNSLLDVIKKEQPDHLAVAFDNGGSKDRLELFPEYKANRDATPEAIKIAVPYIKEILKAMHIPIIEVSGFEADDLIGTISKQAEKEDFKVYMVTPDKDYAQLVSENIFMYKPARMGNGVEIWGIDEVKEKFEVEEPIQVIDFLGMMGDSVDNIPGLPGVGEKTAKKFLKEYGSMENLLDNTHQLKGKMKENIENNKEKGILSKKLATIMLDCPVTFDANQFVLEQPDIEKSEALFVELEFRRMKEQFDKIFSVNQTSIKTPETVTSNAKNATLDDQFSLFGEVENTTNSDSPYFANLSTTNHVYQLCDSKMSIRLLVQSLLQQTSVCFDTETTGLDALNAELVGIAFSYEKGTAFYVPFSDNKEETQELLESFKAFFESEQIEKIGQNLKYDIKVLKQYNIEVKGPLFDTMIAHYLINPDMRHNMDILSETYLRYTPQPIEDLIGKKGKNQKSMKDISPELVKEYAGEDADITFQLKQNFEPQLQATNTIELFQNIEVPLVPVLADMESEGIRLDIDFLASLSGALNQDIKQLEKAIYEEAGEEFNLASPKQLGDILFDKLKIGGSKPKKTKTGQYATGEEILSDLAPKHQIVQDILDWRQLIKLQNTYVDALPKQVDPKTKRVHTEYMQAVAATGRLSSNNPNLQNIPIRTERGRSVRKAFVARDENYVIMAADYSQIELRIIAALSEEPNMIESFKNGEDIHRSTAARVFNVPLEEVTKEQRSHAKTVNFGIIYGVSAFGLSNQTNLSRSESKELIDTYYATYPKLKDYIAKQIDFAREHGYVQTILGRRRYLKDINSHNAVVKGAAERNAVNAPIQGSAADIIKIAMINIHKKLISEKWQSKLLLQVHDELVFDAHKEELENLKTMVKQEMENAFTLTVPLIVDLGVGQNWLEAH</sequence>
<keyword evidence="5 16" id="KW-0548">Nucleotidyltransferase</keyword>
<keyword evidence="21" id="KW-1185">Reference proteome</keyword>
<dbReference type="InterPro" id="IPR012337">
    <property type="entry name" value="RNaseH-like_sf"/>
</dbReference>
<evidence type="ECO:0000256" key="6">
    <source>
        <dbReference type="ARBA" id="ARBA00022705"/>
    </source>
</evidence>
<feature type="domain" description="5'-3' exonuclease" evidence="18">
    <location>
        <begin position="5"/>
        <end position="266"/>
    </location>
</feature>
<dbReference type="Pfam" id="PF00476">
    <property type="entry name" value="DNA_pol_A"/>
    <property type="match status" value="1"/>
</dbReference>
<evidence type="ECO:0000256" key="7">
    <source>
        <dbReference type="ARBA" id="ARBA00022722"/>
    </source>
</evidence>
<dbReference type="Pfam" id="PF02739">
    <property type="entry name" value="5_3_exonuc_N"/>
    <property type="match status" value="1"/>
</dbReference>
<evidence type="ECO:0000259" key="19">
    <source>
        <dbReference type="SMART" id="SM00482"/>
    </source>
</evidence>